<reference evidence="3" key="1">
    <citation type="submission" date="2022-11" db="UniProtKB">
        <authorList>
            <consortium name="WormBaseParasite"/>
        </authorList>
    </citation>
    <scope>IDENTIFICATION</scope>
</reference>
<keyword evidence="2" id="KW-1185">Reference proteome</keyword>
<evidence type="ECO:0000313" key="2">
    <source>
        <dbReference type="Proteomes" id="UP000887569"/>
    </source>
</evidence>
<feature type="region of interest" description="Disordered" evidence="1">
    <location>
        <begin position="330"/>
        <end position="367"/>
    </location>
</feature>
<feature type="region of interest" description="Disordered" evidence="1">
    <location>
        <begin position="409"/>
        <end position="595"/>
    </location>
</feature>
<dbReference type="AlphaFoldDB" id="A0A915BNE6"/>
<dbReference type="Proteomes" id="UP000887569">
    <property type="component" value="Unplaced"/>
</dbReference>
<feature type="compositionally biased region" description="Acidic residues" evidence="1">
    <location>
        <begin position="557"/>
        <end position="571"/>
    </location>
</feature>
<feature type="compositionally biased region" description="Basic and acidic residues" evidence="1">
    <location>
        <begin position="333"/>
        <end position="351"/>
    </location>
</feature>
<feature type="compositionally biased region" description="Basic and acidic residues" evidence="1">
    <location>
        <begin position="576"/>
        <end position="585"/>
    </location>
</feature>
<protein>
    <submittedName>
        <fullName evidence="3">Uncharacterized protein</fullName>
    </submittedName>
</protein>
<name>A0A915BNE6_PARUN</name>
<feature type="compositionally biased region" description="Low complexity" evidence="1">
    <location>
        <begin position="410"/>
        <end position="423"/>
    </location>
</feature>
<proteinExistence type="predicted"/>
<accession>A0A915BNE6</accession>
<dbReference type="WBParaSite" id="PgR048_g060_t01">
    <property type="protein sequence ID" value="PgR048_g060_t01"/>
    <property type="gene ID" value="PgR048_g060"/>
</dbReference>
<evidence type="ECO:0000313" key="3">
    <source>
        <dbReference type="WBParaSite" id="PgR048_g060_t01"/>
    </source>
</evidence>
<evidence type="ECO:0000256" key="1">
    <source>
        <dbReference type="SAM" id="MobiDB-lite"/>
    </source>
</evidence>
<organism evidence="2 3">
    <name type="scientific">Parascaris univalens</name>
    <name type="common">Nematode worm</name>
    <dbReference type="NCBI Taxonomy" id="6257"/>
    <lineage>
        <taxon>Eukaryota</taxon>
        <taxon>Metazoa</taxon>
        <taxon>Ecdysozoa</taxon>
        <taxon>Nematoda</taxon>
        <taxon>Chromadorea</taxon>
        <taxon>Rhabditida</taxon>
        <taxon>Spirurina</taxon>
        <taxon>Ascaridomorpha</taxon>
        <taxon>Ascaridoidea</taxon>
        <taxon>Ascarididae</taxon>
        <taxon>Parascaris</taxon>
    </lineage>
</organism>
<feature type="compositionally biased region" description="Basic and acidic residues" evidence="1">
    <location>
        <begin position="466"/>
        <end position="489"/>
    </location>
</feature>
<sequence length="595" mass="66660">EAIRVGQTVGQPTGPVRLSIIWSSVRQTLLVMCQLVVLKHAHPLLATSTILVALIVGTLCEQSVRSSSSHQLQQHAAPTSNDTLCNRHTEHQCICQRVDGNLDNNFLPCHRFIEARTLPIVSMTLRHVNLSARLHTNETYESYFKRRIAHIVSTYCEQQTNECPGTTLRLDKVPSNSHYSSRGAFVDDDERLLTQENVIVLSVHTNTSANTTTIGFVVTKAKHVGSLNELMVVDALKVKYILSAQLAPLSRVLGGIRIDRIDVVPMRRIPDVQQADNTKLLILLTATGSFLLVTYIIATIKVCRECHERKRIKKNEAALAGNHSIPDYGSCEARNKIAHDDKKRRSSKYDDTSSEAINMRENQREQTQRSIIDERHFHLMFQCDPSQLPDEQLSFSHTPSLEQVCLVDAQPQQPSTSEQPTYQAGAPESVTEAPTRTPVAPSLVVVESASSEPCPDFYLQNANDDSTTRDEEIPERPPSRRGSYSRDDLLDTVISPPPPLASELIVESQVTRSRTAHKFGHWSSDSEEEGETEGYHKLSEPEDDDQEPELRKVISIDESEKENNEEFEDNLGENAHAYERLDESKSPSPPLLRDT</sequence>